<dbReference type="InterPro" id="IPR023395">
    <property type="entry name" value="MCP_dom_sf"/>
</dbReference>
<keyword evidence="8 15" id="KW-1133">Transmembrane helix</keyword>
<keyword evidence="17" id="KW-1185">Reference proteome</keyword>
<name>A0A0N4USJ8_ENTVE</name>
<evidence type="ECO:0000256" key="10">
    <source>
        <dbReference type="ARBA" id="ARBA00023136"/>
    </source>
</evidence>
<feature type="transmembrane region" description="Helical" evidence="15">
    <location>
        <begin position="45"/>
        <end position="66"/>
    </location>
</feature>
<reference evidence="16 17" key="2">
    <citation type="submission" date="2018-10" db="EMBL/GenBank/DDBJ databases">
        <authorList>
            <consortium name="Pathogen Informatics"/>
        </authorList>
    </citation>
    <scope>NUCLEOTIDE SEQUENCE [LARGE SCALE GENOMIC DNA]</scope>
</reference>
<dbReference type="AlphaFoldDB" id="A0A0N4USJ8"/>
<gene>
    <name evidence="16" type="ORF">EVEC_LOCUS63</name>
</gene>
<dbReference type="Pfam" id="PF00153">
    <property type="entry name" value="Mito_carr"/>
    <property type="match status" value="3"/>
</dbReference>
<dbReference type="SUPFAM" id="SSF103506">
    <property type="entry name" value="Mitochondrial carrier"/>
    <property type="match status" value="1"/>
</dbReference>
<dbReference type="GO" id="GO:1990547">
    <property type="term" value="P:mitochondrial phosphate ion transmembrane transport"/>
    <property type="evidence" value="ECO:0007669"/>
    <property type="project" value="InterPro"/>
</dbReference>
<keyword evidence="10 13" id="KW-0472">Membrane</keyword>
<dbReference type="Gene3D" id="1.50.40.10">
    <property type="entry name" value="Mitochondrial carrier domain"/>
    <property type="match status" value="2"/>
</dbReference>
<dbReference type="FunFam" id="1.50.40.10:FF:000005">
    <property type="entry name" value="Mitochondrial phosphate carrier protein 2"/>
    <property type="match status" value="1"/>
</dbReference>
<feature type="repeat" description="Solcar" evidence="13">
    <location>
        <begin position="204"/>
        <end position="288"/>
    </location>
</feature>
<dbReference type="STRING" id="51028.A0A0N4USJ8"/>
<evidence type="ECO:0000256" key="12">
    <source>
        <dbReference type="ARBA" id="ARBA00054508"/>
    </source>
</evidence>
<evidence type="ECO:0000256" key="9">
    <source>
        <dbReference type="ARBA" id="ARBA00023128"/>
    </source>
</evidence>
<evidence type="ECO:0000256" key="7">
    <source>
        <dbReference type="ARBA" id="ARBA00022946"/>
    </source>
</evidence>
<evidence type="ECO:0000256" key="3">
    <source>
        <dbReference type="ARBA" id="ARBA00022448"/>
    </source>
</evidence>
<evidence type="ECO:0000256" key="15">
    <source>
        <dbReference type="SAM" id="Phobius"/>
    </source>
</evidence>
<evidence type="ECO:0000256" key="5">
    <source>
        <dbReference type="ARBA" id="ARBA00022737"/>
    </source>
</evidence>
<evidence type="ECO:0000256" key="13">
    <source>
        <dbReference type="PROSITE-ProRule" id="PRU00282"/>
    </source>
</evidence>
<protein>
    <recommendedName>
        <fullName evidence="11">Phosphate carrier protein, mitochondrial</fullName>
    </recommendedName>
</protein>
<comment type="similarity">
    <text evidence="2 14">Belongs to the mitochondrial carrier (TC 2.A.29) family.</text>
</comment>
<organism evidence="18">
    <name type="scientific">Enterobius vermicularis</name>
    <name type="common">Human pinworm</name>
    <dbReference type="NCBI Taxonomy" id="51028"/>
    <lineage>
        <taxon>Eukaryota</taxon>
        <taxon>Metazoa</taxon>
        <taxon>Ecdysozoa</taxon>
        <taxon>Nematoda</taxon>
        <taxon>Chromadorea</taxon>
        <taxon>Rhabditida</taxon>
        <taxon>Spirurina</taxon>
        <taxon>Oxyuridomorpha</taxon>
        <taxon>Oxyuroidea</taxon>
        <taxon>Oxyuridae</taxon>
        <taxon>Enterobius</taxon>
    </lineage>
</organism>
<dbReference type="PANTHER" id="PTHR45671">
    <property type="entry name" value="SOLUTE CARRIER FAMILY 25 (MITOCHONDRIAL CARRIER PHOSPHATE CARRIER), MEMBER 3, LIKE-RELATED-RELATED"/>
    <property type="match status" value="1"/>
</dbReference>
<dbReference type="EMBL" id="UXUI01000028">
    <property type="protein sequence ID" value="VDD84920.1"/>
    <property type="molecule type" value="Genomic_DNA"/>
</dbReference>
<feature type="transmembrane region" description="Helical" evidence="15">
    <location>
        <begin position="106"/>
        <end position="128"/>
    </location>
</feature>
<evidence type="ECO:0000313" key="17">
    <source>
        <dbReference type="Proteomes" id="UP000274131"/>
    </source>
</evidence>
<feature type="repeat" description="Solcar" evidence="13">
    <location>
        <begin position="107"/>
        <end position="191"/>
    </location>
</feature>
<dbReference type="InterPro" id="IPR018108">
    <property type="entry name" value="MCP_transmembrane"/>
</dbReference>
<dbReference type="GO" id="GO:0005315">
    <property type="term" value="F:phosphate transmembrane transporter activity"/>
    <property type="evidence" value="ECO:0007669"/>
    <property type="project" value="InterPro"/>
</dbReference>
<evidence type="ECO:0000256" key="4">
    <source>
        <dbReference type="ARBA" id="ARBA00022692"/>
    </source>
</evidence>
<evidence type="ECO:0000313" key="16">
    <source>
        <dbReference type="EMBL" id="VDD84920.1"/>
    </source>
</evidence>
<evidence type="ECO:0000313" key="18">
    <source>
        <dbReference type="WBParaSite" id="EVEC_0000010201-mRNA-1"/>
    </source>
</evidence>
<comment type="subcellular location">
    <subcellularLocation>
        <location evidence="1">Mitochondrion inner membrane</location>
        <topology evidence="1">Multi-pass membrane protein</topology>
    </subcellularLocation>
</comment>
<reference evidence="18" key="1">
    <citation type="submission" date="2017-02" db="UniProtKB">
        <authorList>
            <consortium name="WormBaseParasite"/>
        </authorList>
    </citation>
    <scope>IDENTIFICATION</scope>
</reference>
<sequence>MMRLSDHRVSANSYDWASRKMTSETWEKKHPDSPMTILMSRPNRVGLLVIIATWIFLYFHVISQLFDGLTQFLTSWNTGSVIKISATLDSQAADFKIDNAVEYGSFYYFLCCGIAGIVSCGITHTSIVPLDLTKCRMQVFPDKYLTLLSGFRRTIEEEGFVGLTKGWASTAIGYSLQGFGKFGFYEMFKVFYGNILGEPLAYSWRTTVYLAASASAEFFADIMLAPMEAVKVRMQTALNAPSSLRECTLLIWRTEGLHGFYKGLVPLWMRQIPYTMMKFACFERVIEILYIFVVPKPAALCTKEEQLVVTFAAGYIAGIFCAVVSHPADTVISKLNQKPGLSVSEVIRALGFAGLWKGLFPRIIMIGTLTALQWFIYDSVKVILNLPRNAYLKHNVAQSAKSIVR</sequence>
<dbReference type="InterPro" id="IPR044677">
    <property type="entry name" value="SLC25A3/Pic2/Mir1-like"/>
</dbReference>
<dbReference type="PANTHER" id="PTHR45671:SF10">
    <property type="entry name" value="SOLUTE CARRIER FAMILY 25 MEMBER 3"/>
    <property type="match status" value="1"/>
</dbReference>
<evidence type="ECO:0000256" key="2">
    <source>
        <dbReference type="ARBA" id="ARBA00006375"/>
    </source>
</evidence>
<evidence type="ECO:0000256" key="11">
    <source>
        <dbReference type="ARBA" id="ARBA00024240"/>
    </source>
</evidence>
<keyword evidence="5" id="KW-0677">Repeat</keyword>
<keyword evidence="9" id="KW-0496">Mitochondrion</keyword>
<keyword evidence="3 14" id="KW-0813">Transport</keyword>
<dbReference type="OrthoDB" id="427452at2759"/>
<dbReference type="WBParaSite" id="EVEC_0000010201-mRNA-1">
    <property type="protein sequence ID" value="EVEC_0000010201-mRNA-1"/>
    <property type="gene ID" value="EVEC_0000010201"/>
</dbReference>
<evidence type="ECO:0000256" key="8">
    <source>
        <dbReference type="ARBA" id="ARBA00022989"/>
    </source>
</evidence>
<evidence type="ECO:0000256" key="1">
    <source>
        <dbReference type="ARBA" id="ARBA00004448"/>
    </source>
</evidence>
<dbReference type="GO" id="GO:0005743">
    <property type="term" value="C:mitochondrial inner membrane"/>
    <property type="evidence" value="ECO:0007669"/>
    <property type="project" value="UniProtKB-SubCell"/>
</dbReference>
<accession>A0A0N4USJ8</accession>
<feature type="repeat" description="Solcar" evidence="13">
    <location>
        <begin position="305"/>
        <end position="383"/>
    </location>
</feature>
<comment type="function">
    <text evidence="12">Transport of phosphate groups from the cytosol to the mitochondrial matrix.</text>
</comment>
<evidence type="ECO:0000256" key="6">
    <source>
        <dbReference type="ARBA" id="ARBA00022792"/>
    </source>
</evidence>
<proteinExistence type="inferred from homology"/>
<evidence type="ECO:0000256" key="14">
    <source>
        <dbReference type="RuleBase" id="RU000488"/>
    </source>
</evidence>
<dbReference type="PROSITE" id="PS50920">
    <property type="entry name" value="SOLCAR"/>
    <property type="match status" value="3"/>
</dbReference>
<keyword evidence="6" id="KW-0999">Mitochondrion inner membrane</keyword>
<keyword evidence="7" id="KW-0809">Transit peptide</keyword>
<keyword evidence="4 13" id="KW-0812">Transmembrane</keyword>
<dbReference type="Proteomes" id="UP000274131">
    <property type="component" value="Unassembled WGS sequence"/>
</dbReference>
<feature type="transmembrane region" description="Helical" evidence="15">
    <location>
        <begin position="359"/>
        <end position="377"/>
    </location>
</feature>